<dbReference type="Pfam" id="PF17340">
    <property type="entry name" value="DUF5370"/>
    <property type="match status" value="1"/>
</dbReference>
<dbReference type="EMBL" id="JARMAB010000002">
    <property type="protein sequence ID" value="MED1201616.1"/>
    <property type="molecule type" value="Genomic_DNA"/>
</dbReference>
<comment type="caution">
    <text evidence="1">The sequence shown here is derived from an EMBL/GenBank/DDBJ whole genome shotgun (WGS) entry which is preliminary data.</text>
</comment>
<reference evidence="1 2" key="1">
    <citation type="submission" date="2023-03" db="EMBL/GenBank/DDBJ databases">
        <title>Bacillus Genome Sequencing.</title>
        <authorList>
            <person name="Dunlap C."/>
        </authorList>
    </citation>
    <scope>NUCLEOTIDE SEQUENCE [LARGE SCALE GENOMIC DNA]</scope>
    <source>
        <strain evidence="1 2">B-23453</strain>
    </source>
</reference>
<sequence length="66" mass="7555">MGAIERDGKVFEPEFSAISQKGAIHVYTDGVFLEEIPFEFRGPFPEHNLIEELVNHYCNGHSFKTE</sequence>
<accession>A0ABU6MAH0</accession>
<evidence type="ECO:0000313" key="1">
    <source>
        <dbReference type="EMBL" id="MED1201616.1"/>
    </source>
</evidence>
<evidence type="ECO:0000313" key="2">
    <source>
        <dbReference type="Proteomes" id="UP001341444"/>
    </source>
</evidence>
<keyword evidence="2" id="KW-1185">Reference proteome</keyword>
<gene>
    <name evidence="1" type="ORF">P4T90_00755</name>
</gene>
<dbReference type="Proteomes" id="UP001341444">
    <property type="component" value="Unassembled WGS sequence"/>
</dbReference>
<dbReference type="RefSeq" id="WP_066263365.1">
    <property type="nucleotide sequence ID" value="NZ_JARMAB010000002.1"/>
</dbReference>
<proteinExistence type="predicted"/>
<protein>
    <submittedName>
        <fullName evidence="1">YbxH family protein</fullName>
    </submittedName>
</protein>
<name>A0ABU6MAH0_9BACI</name>
<organism evidence="1 2">
    <name type="scientific">Heyndrickxia acidicola</name>
    <dbReference type="NCBI Taxonomy" id="209389"/>
    <lineage>
        <taxon>Bacteria</taxon>
        <taxon>Bacillati</taxon>
        <taxon>Bacillota</taxon>
        <taxon>Bacilli</taxon>
        <taxon>Bacillales</taxon>
        <taxon>Bacillaceae</taxon>
        <taxon>Heyndrickxia</taxon>
    </lineage>
</organism>
<dbReference type="InterPro" id="IPR035314">
    <property type="entry name" value="DUF5370"/>
</dbReference>